<protein>
    <submittedName>
        <fullName evidence="2">Uncharacterized protein</fullName>
    </submittedName>
</protein>
<name>A0A4S8LSX9_DENBC</name>
<proteinExistence type="predicted"/>
<evidence type="ECO:0000256" key="1">
    <source>
        <dbReference type="SAM" id="MobiDB-lite"/>
    </source>
</evidence>
<dbReference type="EMBL" id="ML179290">
    <property type="protein sequence ID" value="THU92038.1"/>
    <property type="molecule type" value="Genomic_DNA"/>
</dbReference>
<gene>
    <name evidence="2" type="ORF">K435DRAFT_800801</name>
</gene>
<evidence type="ECO:0000313" key="2">
    <source>
        <dbReference type="EMBL" id="THU92038.1"/>
    </source>
</evidence>
<sequence>MSNYGRRRPSDRTDLTRRVTANSSSSAPDLWFRDSANGTRLPRITYYPTTHSCLQPPSLCHPLRVTLNLLSYSSSTTSSIVLSSQPQKSATTSVRCLPLAGTGDSNFQERVEAKRRREKRQGETESAIQIQVSIGYSDKLGKVQESIFEGFTGKVTWKATTANAFCFVFLKNFSLQSKPPSIRINLNLLFWYLAPLRLCQQLQKCLR</sequence>
<evidence type="ECO:0000313" key="3">
    <source>
        <dbReference type="Proteomes" id="UP000297245"/>
    </source>
</evidence>
<feature type="compositionally biased region" description="Basic and acidic residues" evidence="1">
    <location>
        <begin position="8"/>
        <end position="17"/>
    </location>
</feature>
<reference evidence="2 3" key="1">
    <citation type="journal article" date="2019" name="Nat. Ecol. Evol.">
        <title>Megaphylogeny resolves global patterns of mushroom evolution.</title>
        <authorList>
            <person name="Varga T."/>
            <person name="Krizsan K."/>
            <person name="Foldi C."/>
            <person name="Dima B."/>
            <person name="Sanchez-Garcia M."/>
            <person name="Sanchez-Ramirez S."/>
            <person name="Szollosi G.J."/>
            <person name="Szarkandi J.G."/>
            <person name="Papp V."/>
            <person name="Albert L."/>
            <person name="Andreopoulos W."/>
            <person name="Angelini C."/>
            <person name="Antonin V."/>
            <person name="Barry K.W."/>
            <person name="Bougher N.L."/>
            <person name="Buchanan P."/>
            <person name="Buyck B."/>
            <person name="Bense V."/>
            <person name="Catcheside P."/>
            <person name="Chovatia M."/>
            <person name="Cooper J."/>
            <person name="Damon W."/>
            <person name="Desjardin D."/>
            <person name="Finy P."/>
            <person name="Geml J."/>
            <person name="Haridas S."/>
            <person name="Hughes K."/>
            <person name="Justo A."/>
            <person name="Karasinski D."/>
            <person name="Kautmanova I."/>
            <person name="Kiss B."/>
            <person name="Kocsube S."/>
            <person name="Kotiranta H."/>
            <person name="LaButti K.M."/>
            <person name="Lechner B.E."/>
            <person name="Liimatainen K."/>
            <person name="Lipzen A."/>
            <person name="Lukacs Z."/>
            <person name="Mihaltcheva S."/>
            <person name="Morgado L.N."/>
            <person name="Niskanen T."/>
            <person name="Noordeloos M.E."/>
            <person name="Ohm R.A."/>
            <person name="Ortiz-Santana B."/>
            <person name="Ovrebo C."/>
            <person name="Racz N."/>
            <person name="Riley R."/>
            <person name="Savchenko A."/>
            <person name="Shiryaev A."/>
            <person name="Soop K."/>
            <person name="Spirin V."/>
            <person name="Szebenyi C."/>
            <person name="Tomsovsky M."/>
            <person name="Tulloss R.E."/>
            <person name="Uehling J."/>
            <person name="Grigoriev I.V."/>
            <person name="Vagvolgyi C."/>
            <person name="Papp T."/>
            <person name="Martin F.M."/>
            <person name="Miettinen O."/>
            <person name="Hibbett D.S."/>
            <person name="Nagy L.G."/>
        </authorList>
    </citation>
    <scope>NUCLEOTIDE SEQUENCE [LARGE SCALE GENOMIC DNA]</scope>
    <source>
        <strain evidence="2 3">CBS 962.96</strain>
    </source>
</reference>
<dbReference type="Proteomes" id="UP000297245">
    <property type="component" value="Unassembled WGS sequence"/>
</dbReference>
<accession>A0A4S8LSX9</accession>
<organism evidence="2 3">
    <name type="scientific">Dendrothele bispora (strain CBS 962.96)</name>
    <dbReference type="NCBI Taxonomy" id="1314807"/>
    <lineage>
        <taxon>Eukaryota</taxon>
        <taxon>Fungi</taxon>
        <taxon>Dikarya</taxon>
        <taxon>Basidiomycota</taxon>
        <taxon>Agaricomycotina</taxon>
        <taxon>Agaricomycetes</taxon>
        <taxon>Agaricomycetidae</taxon>
        <taxon>Agaricales</taxon>
        <taxon>Agaricales incertae sedis</taxon>
        <taxon>Dendrothele</taxon>
    </lineage>
</organism>
<feature type="region of interest" description="Disordered" evidence="1">
    <location>
        <begin position="1"/>
        <end position="29"/>
    </location>
</feature>
<keyword evidence="3" id="KW-1185">Reference proteome</keyword>
<dbReference type="AlphaFoldDB" id="A0A4S8LSX9"/>